<dbReference type="Pfam" id="PF00929">
    <property type="entry name" value="RNase_T"/>
    <property type="match status" value="1"/>
</dbReference>
<dbReference type="EMBL" id="JAGRRH010000002">
    <property type="protein sequence ID" value="KAG7373550.1"/>
    <property type="molecule type" value="Genomic_DNA"/>
</dbReference>
<keyword evidence="4" id="KW-1185">Reference proteome</keyword>
<evidence type="ECO:0000313" key="4">
    <source>
        <dbReference type="Proteomes" id="UP000693970"/>
    </source>
</evidence>
<dbReference type="InterPro" id="IPR013520">
    <property type="entry name" value="Ribonucl_H"/>
</dbReference>
<organism evidence="3 4">
    <name type="scientific">Nitzschia inconspicua</name>
    <dbReference type="NCBI Taxonomy" id="303405"/>
    <lineage>
        <taxon>Eukaryota</taxon>
        <taxon>Sar</taxon>
        <taxon>Stramenopiles</taxon>
        <taxon>Ochrophyta</taxon>
        <taxon>Bacillariophyta</taxon>
        <taxon>Bacillariophyceae</taxon>
        <taxon>Bacillariophycidae</taxon>
        <taxon>Bacillariales</taxon>
        <taxon>Bacillariaceae</taxon>
        <taxon>Nitzschia</taxon>
    </lineage>
</organism>
<feature type="compositionally biased region" description="Acidic residues" evidence="1">
    <location>
        <begin position="285"/>
        <end position="298"/>
    </location>
</feature>
<evidence type="ECO:0000313" key="3">
    <source>
        <dbReference type="EMBL" id="KAG7373550.1"/>
    </source>
</evidence>
<dbReference type="Pfam" id="PF13843">
    <property type="entry name" value="DDE_Tnp_1_7"/>
    <property type="match status" value="1"/>
</dbReference>
<comment type="caution">
    <text evidence="3">The sequence shown here is derived from an EMBL/GenBank/DDBJ whole genome shotgun (WGS) entry which is preliminary data.</text>
</comment>
<dbReference type="AlphaFoldDB" id="A0A9K3M4E1"/>
<dbReference type="SMART" id="SM00479">
    <property type="entry name" value="EXOIII"/>
    <property type="match status" value="1"/>
</dbReference>
<proteinExistence type="predicted"/>
<dbReference type="PANTHER" id="PTHR46599">
    <property type="entry name" value="PIGGYBAC TRANSPOSABLE ELEMENT-DERIVED PROTEIN 4"/>
    <property type="match status" value="1"/>
</dbReference>
<dbReference type="PANTHER" id="PTHR46599:SF3">
    <property type="entry name" value="PIGGYBAC TRANSPOSABLE ELEMENT-DERIVED PROTEIN 4"/>
    <property type="match status" value="1"/>
</dbReference>
<name>A0A9K3M4E1_9STRA</name>
<evidence type="ECO:0000256" key="1">
    <source>
        <dbReference type="SAM" id="MobiDB-lite"/>
    </source>
</evidence>
<feature type="domain" description="Exonuclease" evidence="2">
    <location>
        <begin position="72"/>
        <end position="266"/>
    </location>
</feature>
<dbReference type="Proteomes" id="UP000693970">
    <property type="component" value="Unassembled WGS sequence"/>
</dbReference>
<evidence type="ECO:0000259" key="2">
    <source>
        <dbReference type="SMART" id="SM00479"/>
    </source>
</evidence>
<feature type="region of interest" description="Disordered" evidence="1">
    <location>
        <begin position="280"/>
        <end position="302"/>
    </location>
</feature>
<gene>
    <name evidence="3" type="ORF">IV203_034274</name>
</gene>
<dbReference type="CDD" id="cd06127">
    <property type="entry name" value="DEDDh"/>
    <property type="match status" value="1"/>
</dbReference>
<sequence length="874" mass="98690">MSEQPPKRRKCGACKGDGHDRRNCPALRATQAENLAIPAVDNRNGVDGGPSRLPIGATMPEIIPNINWDKVCYVLFDLETTGGSRTKDDIIELAAMVLGPDGIAIEDGSFESLIRPHRKITPYITTLTGITNEMGKTAPTFPEVMNSFFRFVGGIVRSHCILSSTIVDAIVLVAHNGRAFDIPFLLRSLQGHNLQSLLSDDPRNGYFIDTLHVARTFLGCSAATPTNNRLGTLFQFVTGAEMENSHRAMGDVKALYTVFRSPQFWDRRIESLNAFPPIPAVDVSTESDSDESDSDTDSVEGRERVLVEQDIDESDPENEDVDEVLGDYWQDGEFIPSEVPEEMFQKFTERFSSPRRPGERRTGLQVSEGMANSPIKAWRLIFTTAILERIVKHTNKYGQKKLSLDWTPIDKADLTDFIAVLFVMSIQKRKDKPSNWFSSNPLLESPVAKKITTGRQFQKMLRYLHCCDPDQNATSDDGEYDPSYKILEFKNSLEKRWAALFVPHQELSLDETLLRAFGRMKFKVRIISKAARYGIKLYVVTDAATAFVMGVLVYTGKYTYSDTRSESTKKTVQVVQQLCEPFRGSHRTVYVDRFYSSVDLLKQLEDMQLYTTGTILSNRIPRSMTIAKSSREFKAMNRGDSVSHVLTYTTTKGERKQAGLVAWKDRNIVYCITNDTPTAPMDECKRRGQGGIVTIKRPQVITKYNRHMGGVDLADMRRLHCHSTIMGQNRWWLKLFFYLLDVGTSNALVLYNEAMNGKQEPYNIVDFKNKVVEALVGPVLVDDIPSDQSVAHCMTNISGAERQRCTYCSLKGKVARTRYMCKGCGVPYCCIGSGKTDKDCFASAHENEGIREICIRHYRMQQTNTRKDLLKKRR</sequence>
<reference evidence="3" key="1">
    <citation type="journal article" date="2021" name="Sci. Rep.">
        <title>Diploid genomic architecture of Nitzschia inconspicua, an elite biomass production diatom.</title>
        <authorList>
            <person name="Oliver A."/>
            <person name="Podell S."/>
            <person name="Pinowska A."/>
            <person name="Traller J.C."/>
            <person name="Smith S.R."/>
            <person name="McClure R."/>
            <person name="Beliaev A."/>
            <person name="Bohutskyi P."/>
            <person name="Hill E.A."/>
            <person name="Rabines A."/>
            <person name="Zheng H."/>
            <person name="Allen L.Z."/>
            <person name="Kuo A."/>
            <person name="Grigoriev I.V."/>
            <person name="Allen A.E."/>
            <person name="Hazlebeck D."/>
            <person name="Allen E.E."/>
        </authorList>
    </citation>
    <scope>NUCLEOTIDE SEQUENCE</scope>
    <source>
        <strain evidence="3">Hildebrandi</strain>
    </source>
</reference>
<protein>
    <submittedName>
        <fullName evidence="3">PolC-type DNA polymerase III</fullName>
    </submittedName>
</protein>
<reference evidence="3" key="2">
    <citation type="submission" date="2021-04" db="EMBL/GenBank/DDBJ databases">
        <authorList>
            <person name="Podell S."/>
        </authorList>
    </citation>
    <scope>NUCLEOTIDE SEQUENCE</scope>
    <source>
        <strain evidence="3">Hildebrandi</strain>
    </source>
</reference>
<dbReference type="InterPro" id="IPR029526">
    <property type="entry name" value="PGBD"/>
</dbReference>
<dbReference type="OrthoDB" id="118105at2759"/>
<accession>A0A9K3M4E1</accession>